<name>A0A2L0EQQ7_SORCE</name>
<keyword evidence="1" id="KW-0732">Signal</keyword>
<evidence type="ECO:0000259" key="2">
    <source>
        <dbReference type="Pfam" id="PF13946"/>
    </source>
</evidence>
<dbReference type="Proteomes" id="UP000238348">
    <property type="component" value="Chromosome"/>
</dbReference>
<sequence length="544" mass="56337">MAMRRTFAFVLIAMGALAPSGAGAQATGSVPTQYITKLYTEALGRAPDQASWPAVVSSFAGGCTVESLKRLGVSFYTSGEYTSLGYSNEARLITLYRGALSREPDSAGFASWKRELDGGAPWATVVEGVFSSREFAASVGRTCNASYGWSTTPVLDVPTDGAVGFGGGSGAALQSLLDERAAAGGGVVFLRKRAVVRATATLTIPGGVTLMTEGNPGPRQYAEMGRIVRASGFNAPLVSISSRGALEHVWIDGRRSEIGYIVPPTGIRDAAGYNVLALCDVTLSETRIGDAAGWTNVYVAGASYPAAGCASDTTHATIAGNLITGYASPDTSYTQDGISAAFQNTRIATNTLVDLTDVHMVLFRAEAGKTQRSQITGNTVFSGGNAAGGGIVLDPLPAPTPADRVHYSFAGTLVEDNTIWTSSRGYIKVALSVGTRPWFGDYANYADGATVQRNGTGSSALVTNANILIAAAGMSDPTVVEGNAFYGTPFARPPGVDPRVCPVAGTAMDADSAYAPASVQGGSFVRVHFPADGCVPPFAWPPPW</sequence>
<feature type="signal peptide" evidence="1">
    <location>
        <begin position="1"/>
        <end position="24"/>
    </location>
</feature>
<reference evidence="3 4" key="1">
    <citation type="submission" date="2015-09" db="EMBL/GenBank/DDBJ databases">
        <title>Sorangium comparison.</title>
        <authorList>
            <person name="Zaburannyi N."/>
            <person name="Bunk B."/>
            <person name="Overmann J."/>
            <person name="Mueller R."/>
        </authorList>
    </citation>
    <scope>NUCLEOTIDE SEQUENCE [LARGE SCALE GENOMIC DNA]</scope>
    <source>
        <strain evidence="3 4">So ce26</strain>
    </source>
</reference>
<feature type="chain" id="PRO_5014623228" description="DUF4214 domain-containing protein" evidence="1">
    <location>
        <begin position="25"/>
        <end position="544"/>
    </location>
</feature>
<dbReference type="InterPro" id="IPR025282">
    <property type="entry name" value="DUF4214"/>
</dbReference>
<proteinExistence type="predicted"/>
<accession>A0A2L0EQQ7</accession>
<organism evidence="3 4">
    <name type="scientific">Sorangium cellulosum</name>
    <name type="common">Polyangium cellulosum</name>
    <dbReference type="NCBI Taxonomy" id="56"/>
    <lineage>
        <taxon>Bacteria</taxon>
        <taxon>Pseudomonadati</taxon>
        <taxon>Myxococcota</taxon>
        <taxon>Polyangia</taxon>
        <taxon>Polyangiales</taxon>
        <taxon>Polyangiaceae</taxon>
        <taxon>Sorangium</taxon>
    </lineage>
</organism>
<dbReference type="InterPro" id="IPR011050">
    <property type="entry name" value="Pectin_lyase_fold/virulence"/>
</dbReference>
<evidence type="ECO:0000256" key="1">
    <source>
        <dbReference type="SAM" id="SignalP"/>
    </source>
</evidence>
<feature type="domain" description="DUF4214" evidence="2">
    <location>
        <begin position="75"/>
        <end position="138"/>
    </location>
</feature>
<evidence type="ECO:0000313" key="3">
    <source>
        <dbReference type="EMBL" id="AUX41648.1"/>
    </source>
</evidence>
<evidence type="ECO:0000313" key="4">
    <source>
        <dbReference type="Proteomes" id="UP000238348"/>
    </source>
</evidence>
<gene>
    <name evidence="3" type="ORF">SOCE26_030700</name>
</gene>
<dbReference type="Pfam" id="PF13946">
    <property type="entry name" value="DUF4214"/>
    <property type="match status" value="1"/>
</dbReference>
<dbReference type="AlphaFoldDB" id="A0A2L0EQQ7"/>
<dbReference type="Gene3D" id="2.160.20.10">
    <property type="entry name" value="Single-stranded right-handed beta-helix, Pectin lyase-like"/>
    <property type="match status" value="1"/>
</dbReference>
<dbReference type="EMBL" id="CP012673">
    <property type="protein sequence ID" value="AUX41648.1"/>
    <property type="molecule type" value="Genomic_DNA"/>
</dbReference>
<protein>
    <recommendedName>
        <fullName evidence="2">DUF4214 domain-containing protein</fullName>
    </recommendedName>
</protein>
<dbReference type="InterPro" id="IPR012334">
    <property type="entry name" value="Pectin_lyas_fold"/>
</dbReference>
<dbReference type="SUPFAM" id="SSF51126">
    <property type="entry name" value="Pectin lyase-like"/>
    <property type="match status" value="1"/>
</dbReference>